<evidence type="ECO:0000313" key="7">
    <source>
        <dbReference type="EMBL" id="GAA0036366.1"/>
    </source>
</evidence>
<dbReference type="PANTHER" id="PTHR43525">
    <property type="entry name" value="PROTEIN MALY"/>
    <property type="match status" value="1"/>
</dbReference>
<gene>
    <name evidence="7" type="ORF">NCCP602_23270</name>
</gene>
<keyword evidence="4" id="KW-0456">Lyase</keyword>
<dbReference type="CDD" id="cd00609">
    <property type="entry name" value="AAT_like"/>
    <property type="match status" value="1"/>
</dbReference>
<evidence type="ECO:0000313" key="8">
    <source>
        <dbReference type="Proteomes" id="UP001498238"/>
    </source>
</evidence>
<comment type="cofactor">
    <cofactor evidence="1">
        <name>pyridoxal 5'-phosphate</name>
        <dbReference type="ChEBI" id="CHEBI:597326"/>
    </cofactor>
</comment>
<evidence type="ECO:0000256" key="1">
    <source>
        <dbReference type="ARBA" id="ARBA00001933"/>
    </source>
</evidence>
<dbReference type="EC" id="4.4.1.13" evidence="2"/>
<keyword evidence="7" id="KW-0808">Transferase</keyword>
<dbReference type="InterPro" id="IPR015421">
    <property type="entry name" value="PyrdxlP-dep_Trfase_major"/>
</dbReference>
<evidence type="ECO:0000256" key="2">
    <source>
        <dbReference type="ARBA" id="ARBA00012224"/>
    </source>
</evidence>
<dbReference type="InterPro" id="IPR015422">
    <property type="entry name" value="PyrdxlP-dep_Trfase_small"/>
</dbReference>
<name>A0ABN0SPS1_9MICO</name>
<proteinExistence type="inferred from homology"/>
<dbReference type="EMBL" id="BAAAAF010000009">
    <property type="protein sequence ID" value="GAA0036366.1"/>
    <property type="molecule type" value="Genomic_DNA"/>
</dbReference>
<dbReference type="InterPro" id="IPR051798">
    <property type="entry name" value="Class-II_PLP-Dep_Aminotrans"/>
</dbReference>
<dbReference type="Gene3D" id="3.90.1150.10">
    <property type="entry name" value="Aspartate Aminotransferase, domain 1"/>
    <property type="match status" value="1"/>
</dbReference>
<accession>A0ABN0SPS1</accession>
<evidence type="ECO:0000256" key="3">
    <source>
        <dbReference type="ARBA" id="ARBA00022898"/>
    </source>
</evidence>
<evidence type="ECO:0000259" key="6">
    <source>
        <dbReference type="Pfam" id="PF00155"/>
    </source>
</evidence>
<evidence type="ECO:0000256" key="4">
    <source>
        <dbReference type="ARBA" id="ARBA00023239"/>
    </source>
</evidence>
<organism evidence="7 8">
    <name type="scientific">Brevibacterium metallidurans</name>
    <dbReference type="NCBI Taxonomy" id="1482676"/>
    <lineage>
        <taxon>Bacteria</taxon>
        <taxon>Bacillati</taxon>
        <taxon>Actinomycetota</taxon>
        <taxon>Actinomycetes</taxon>
        <taxon>Micrococcales</taxon>
        <taxon>Brevibacteriaceae</taxon>
        <taxon>Brevibacterium</taxon>
    </lineage>
</organism>
<evidence type="ECO:0000256" key="5">
    <source>
        <dbReference type="ARBA" id="ARBA00037974"/>
    </source>
</evidence>
<dbReference type="Gene3D" id="3.40.640.10">
    <property type="entry name" value="Type I PLP-dependent aspartate aminotransferase-like (Major domain)"/>
    <property type="match status" value="1"/>
</dbReference>
<keyword evidence="7" id="KW-0032">Aminotransferase</keyword>
<dbReference type="GO" id="GO:0008483">
    <property type="term" value="F:transaminase activity"/>
    <property type="evidence" value="ECO:0007669"/>
    <property type="project" value="UniProtKB-KW"/>
</dbReference>
<keyword evidence="8" id="KW-1185">Reference proteome</keyword>
<dbReference type="SUPFAM" id="SSF53383">
    <property type="entry name" value="PLP-dependent transferases"/>
    <property type="match status" value="1"/>
</dbReference>
<dbReference type="PANTHER" id="PTHR43525:SF2">
    <property type="entry name" value="CYSTATHIONINE BETA-LYASE-RELATED"/>
    <property type="match status" value="1"/>
</dbReference>
<reference evidence="7 8" key="1">
    <citation type="submission" date="2024-01" db="EMBL/GenBank/DDBJ databases">
        <title>Characterization of antibiotic resistant novel bacterial strains and their environmental applications.</title>
        <authorList>
            <person name="Manzoor S."/>
            <person name="Abbas S."/>
            <person name="Arshad M."/>
            <person name="Ahmed I."/>
        </authorList>
    </citation>
    <scope>NUCLEOTIDE SEQUENCE [LARGE SCALE GENOMIC DNA]</scope>
    <source>
        <strain evidence="7 8">NCCP-602</strain>
    </source>
</reference>
<comment type="caution">
    <text evidence="7">The sequence shown here is derived from an EMBL/GenBank/DDBJ whole genome shotgun (WGS) entry which is preliminary data.</text>
</comment>
<dbReference type="Proteomes" id="UP001498238">
    <property type="component" value="Unassembled WGS sequence"/>
</dbReference>
<dbReference type="InterPro" id="IPR004839">
    <property type="entry name" value="Aminotransferase_I/II_large"/>
</dbReference>
<dbReference type="RefSeq" id="WP_339393195.1">
    <property type="nucleotide sequence ID" value="NZ_BAAAAF010000009.1"/>
</dbReference>
<dbReference type="InterPro" id="IPR015424">
    <property type="entry name" value="PyrdxlP-dep_Trfase"/>
</dbReference>
<dbReference type="Pfam" id="PF00155">
    <property type="entry name" value="Aminotran_1_2"/>
    <property type="match status" value="1"/>
</dbReference>
<comment type="similarity">
    <text evidence="5">Belongs to the class-II pyridoxal-phosphate-dependent aminotransferase family. MalY/PatB cystathionine beta-lyase subfamily.</text>
</comment>
<keyword evidence="3" id="KW-0663">Pyridoxal phosphate</keyword>
<feature type="domain" description="Aminotransferase class I/classII large" evidence="6">
    <location>
        <begin position="33"/>
        <end position="377"/>
    </location>
</feature>
<protein>
    <recommendedName>
        <fullName evidence="2">cysteine-S-conjugate beta-lyase</fullName>
        <ecNumber evidence="2">4.4.1.13</ecNumber>
    </recommendedName>
</protein>
<sequence>MHDLDAITEESLVAKGGRKWSSYPGSLGAFIAEMDFGVAPVIRDALAEIDERDLYGYAPTQMVADLRVATAEFCAGRYGWRFPASHVEPASDVLAAFLGVLEFLTEPDTPIVLPTPAYMPFFDVARVTGRQLIEVPMLRTETEWTLDLEAIDDALSPGATLVLCNPHNPIGKVYDSGELLALAEVVEANGARVFSDEIHAPLVYDPARHVPYASLNDLTAGHTATATAASKAFNIPGLKCAQLILSNPEDRNVWKRRGHFVSGAASNPGILATTAAYTRGGEWLTEITAYLRGNRDLLTEVLSTELPNVPFIPPEGTYLAWLDLRGYGFGTGLTEHFADTAKVALTEGRLCGEVGAGHVRLNFALPRPLLRQTLERLVPAVRAGTRLRGATR</sequence>